<dbReference type="SUPFAM" id="SSF51556">
    <property type="entry name" value="Metallo-dependent hydrolases"/>
    <property type="match status" value="1"/>
</dbReference>
<name>A0ABT5GE81_9MICO</name>
<proteinExistence type="predicted"/>
<dbReference type="EMBL" id="JAPFQL010000004">
    <property type="protein sequence ID" value="MDC5695986.1"/>
    <property type="molecule type" value="Genomic_DNA"/>
</dbReference>
<dbReference type="NCBIfam" id="NF006681">
    <property type="entry name" value="PRK09229.1-2"/>
    <property type="match status" value="1"/>
</dbReference>
<dbReference type="Gene3D" id="2.30.40.10">
    <property type="entry name" value="Urease, subunit C, domain 1"/>
    <property type="match status" value="1"/>
</dbReference>
<evidence type="ECO:0000256" key="1">
    <source>
        <dbReference type="ARBA" id="ARBA00022801"/>
    </source>
</evidence>
<feature type="domain" description="Amidohydrolase-related" evidence="2">
    <location>
        <begin position="49"/>
        <end position="416"/>
    </location>
</feature>
<dbReference type="InterPro" id="IPR011059">
    <property type="entry name" value="Metal-dep_hydrolase_composite"/>
</dbReference>
<protein>
    <submittedName>
        <fullName evidence="3">Formimidoylglutamate deiminase</fullName>
        <ecNumber evidence="3">3.5.3.13</ecNumber>
    </submittedName>
</protein>
<dbReference type="InterPro" id="IPR032466">
    <property type="entry name" value="Metal_Hydrolase"/>
</dbReference>
<dbReference type="Proteomes" id="UP001150259">
    <property type="component" value="Unassembled WGS sequence"/>
</dbReference>
<dbReference type="Gene3D" id="3.20.20.140">
    <property type="entry name" value="Metal-dependent hydrolases"/>
    <property type="match status" value="1"/>
</dbReference>
<dbReference type="InterPro" id="IPR050287">
    <property type="entry name" value="MTA/SAH_deaminase"/>
</dbReference>
<dbReference type="Pfam" id="PF01979">
    <property type="entry name" value="Amidohydro_1"/>
    <property type="match status" value="1"/>
</dbReference>
<organism evidence="3 4">
    <name type="scientific">Intrasporangium calvum</name>
    <dbReference type="NCBI Taxonomy" id="53358"/>
    <lineage>
        <taxon>Bacteria</taxon>
        <taxon>Bacillati</taxon>
        <taxon>Actinomycetota</taxon>
        <taxon>Actinomycetes</taxon>
        <taxon>Micrococcales</taxon>
        <taxon>Intrasporangiaceae</taxon>
        <taxon>Intrasporangium</taxon>
    </lineage>
</organism>
<comment type="caution">
    <text evidence="3">The sequence shown here is derived from an EMBL/GenBank/DDBJ whole genome shotgun (WGS) entry which is preliminary data.</text>
</comment>
<evidence type="ECO:0000313" key="4">
    <source>
        <dbReference type="Proteomes" id="UP001150259"/>
    </source>
</evidence>
<dbReference type="EC" id="3.5.3.13" evidence="3"/>
<gene>
    <name evidence="3" type="ORF">OO014_01860</name>
</gene>
<reference evidence="3 4" key="1">
    <citation type="submission" date="2022-11" db="EMBL/GenBank/DDBJ databases">
        <title>Anaerobic phenanthrene biodegradation by a DNRA strain PheN6.</title>
        <authorList>
            <person name="Zhang Z."/>
        </authorList>
    </citation>
    <scope>NUCLEOTIDE SEQUENCE [LARGE SCALE GENOMIC DNA]</scope>
    <source>
        <strain evidence="3 4">PheN6</strain>
    </source>
</reference>
<dbReference type="SUPFAM" id="SSF51338">
    <property type="entry name" value="Composite domain of metallo-dependent hydrolases"/>
    <property type="match status" value="1"/>
</dbReference>
<keyword evidence="4" id="KW-1185">Reference proteome</keyword>
<evidence type="ECO:0000259" key="2">
    <source>
        <dbReference type="Pfam" id="PF01979"/>
    </source>
</evidence>
<dbReference type="InterPro" id="IPR010252">
    <property type="entry name" value="HutF"/>
</dbReference>
<dbReference type="RefSeq" id="WP_272460564.1">
    <property type="nucleotide sequence ID" value="NZ_JAPFQL010000004.1"/>
</dbReference>
<keyword evidence="1 3" id="KW-0378">Hydrolase</keyword>
<dbReference type="PANTHER" id="PTHR43794">
    <property type="entry name" value="AMINOHYDROLASE SSNA-RELATED"/>
    <property type="match status" value="1"/>
</dbReference>
<dbReference type="NCBIfam" id="TIGR02022">
    <property type="entry name" value="hutF"/>
    <property type="match status" value="1"/>
</dbReference>
<dbReference type="GO" id="GO:0050416">
    <property type="term" value="F:formimidoylglutamate deiminase activity"/>
    <property type="evidence" value="ECO:0007669"/>
    <property type="project" value="UniProtKB-EC"/>
</dbReference>
<dbReference type="PANTHER" id="PTHR43794:SF11">
    <property type="entry name" value="AMIDOHYDROLASE-RELATED DOMAIN-CONTAINING PROTEIN"/>
    <property type="match status" value="1"/>
</dbReference>
<sequence length="445" mass="47878">MTAFWCESAWLTGGLAKRVRLVVGNGLLREIQVDTDPDERDVILEGVTLPGMANAHSHAFHRALRGRVNGGGGNFWNWREQMYQIAAQLNPDTYLALARAVFAEMVLAGFTLVGEFHYVHHRPGGKKFGDPNAMSLAVRQAADEAGIRLTLLDTCYLEGGLNGGGHVELHPGQLRFSDGSVDAWAERMLARRPENDRVRLGAAIHSIRAVRREDLPKVVEAAAGMPLHVHLSEQPGENLACQMFYGCTPTELLDEAGALGHHVTGIHATHLTDRDIELLGGTGTGACFCPTTERDLADGIGPARALHDAGTPLSLGTDQHVVIDPYEELRGLEMHERLITNERDRFTSSELLHAASFNGYRALGWSDGGHLSKGALADFVTVRSDTVNTAGSTPEQIIYSCVASDVSTVVVGGDVVVRDGQHRLGDVGRLLGSSIERVISAAVGG</sequence>
<accession>A0ABT5GE81</accession>
<dbReference type="InterPro" id="IPR006680">
    <property type="entry name" value="Amidohydro-rel"/>
</dbReference>
<evidence type="ECO:0000313" key="3">
    <source>
        <dbReference type="EMBL" id="MDC5695986.1"/>
    </source>
</evidence>